<reference evidence="2 3" key="1">
    <citation type="submission" date="2008-01" db="EMBL/GenBank/DDBJ databases">
        <authorList>
            <person name="Wagner-Dobler I."/>
            <person name="Ferriera S."/>
            <person name="Johnson J."/>
            <person name="Kravitz S."/>
            <person name="Beeson K."/>
            <person name="Sutton G."/>
            <person name="Rogers Y.-H."/>
            <person name="Friedman R."/>
            <person name="Frazier M."/>
            <person name="Venter J.C."/>
        </authorList>
    </citation>
    <scope>NUCLEOTIDE SEQUENCE [LARGE SCALE GENOMIC DNA]</scope>
    <source>
        <strain evidence="3">DSM 17067 / NCIMB 14079 / DFL-11</strain>
    </source>
</reference>
<evidence type="ECO:0000256" key="1">
    <source>
        <dbReference type="SAM" id="MobiDB-lite"/>
    </source>
</evidence>
<accession>A0A5E8H012</accession>
<organism evidence="2 3">
    <name type="scientific">Roseibium alexandrii (strain DSM 17067 / NCIMB 14079 / DFL-11)</name>
    <name type="common">Labrenzia alexandrii</name>
    <dbReference type="NCBI Taxonomy" id="244592"/>
    <lineage>
        <taxon>Bacteria</taxon>
        <taxon>Pseudomonadati</taxon>
        <taxon>Pseudomonadota</taxon>
        <taxon>Alphaproteobacteria</taxon>
        <taxon>Hyphomicrobiales</taxon>
        <taxon>Stappiaceae</taxon>
        <taxon>Roseibium</taxon>
    </lineage>
</organism>
<dbReference type="InterPro" id="IPR006944">
    <property type="entry name" value="Phage/GTA_portal"/>
</dbReference>
<comment type="caution">
    <text evidence="2">The sequence shown here is derived from an EMBL/GenBank/DDBJ whole genome shotgun (WGS) entry which is preliminary data.</text>
</comment>
<dbReference type="Pfam" id="PF04860">
    <property type="entry name" value="Phage_portal"/>
    <property type="match status" value="1"/>
</dbReference>
<evidence type="ECO:0000313" key="3">
    <source>
        <dbReference type="Proteomes" id="UP000004703"/>
    </source>
</evidence>
<name>A0A5E8H012_ROSAD</name>
<sequence>MASFFRFLSRTSAPARTEPPALNVDARLGTPLQAMAGDGAVFYDFEDPRFLDFVRGGGGALTEAGVTITPEKALKNTTVFRCVSLISFAIGMLPLHLRNKVTKAKAEDHSAFRVLHRKPNAWQTAFEFRSLMQQRALIHGNAYARILRRGHRVLQLVPFDPARTKVEQLPDWSLRYRYQRPEGGETVLPAKDVFHLRFGLSENGIEGISLVAKAAEAIGLAIQTETAAARLFRNGVIAGGILSMKKRLSPEAYDRLKASLEDRRGAGNAHRDMILEEDMDYKDGAQSGRDNQHLETRKHQIEDVARPFGVPRPLLAVDDTSWGSGVDVLGQMFVRYGLNPWFTAWEQAIERDILTDAETETIEAKFNAGGLLRGSMTDQAEFFAKALGSGGHQPWMTPEEIRALSDLTPGADLPMAPGKQREADNEPS</sequence>
<dbReference type="RefSeq" id="WP_008193005.1">
    <property type="nucleotide sequence ID" value="NZ_CM011002.1"/>
</dbReference>
<feature type="region of interest" description="Disordered" evidence="1">
    <location>
        <begin position="408"/>
        <end position="428"/>
    </location>
</feature>
<protein>
    <submittedName>
        <fullName evidence="2">Phage portal protein, HK97 family</fullName>
    </submittedName>
</protein>
<feature type="compositionally biased region" description="Basic and acidic residues" evidence="1">
    <location>
        <begin position="419"/>
        <end position="428"/>
    </location>
</feature>
<dbReference type="AlphaFoldDB" id="A0A5E8H012"/>
<reference evidence="2 3" key="2">
    <citation type="submission" date="2013-04" db="EMBL/GenBank/DDBJ databases">
        <authorList>
            <person name="Fiebig A."/>
            <person name="Pradella S."/>
            <person name="Wagner-Doebler I."/>
        </authorList>
    </citation>
    <scope>NUCLEOTIDE SEQUENCE [LARGE SCALE GENOMIC DNA]</scope>
    <source>
        <strain evidence="3">DSM 17067 / NCIMB 14079 / DFL-11</strain>
    </source>
</reference>
<dbReference type="EMBL" id="ACCU02000002">
    <property type="protein sequence ID" value="EEE45223.1"/>
    <property type="molecule type" value="Genomic_DNA"/>
</dbReference>
<dbReference type="InterPro" id="IPR006427">
    <property type="entry name" value="Portal_HK97"/>
</dbReference>
<proteinExistence type="predicted"/>
<dbReference type="NCBIfam" id="TIGR01537">
    <property type="entry name" value="portal_HK97"/>
    <property type="match status" value="1"/>
</dbReference>
<gene>
    <name evidence="2" type="ORF">SADFL11_2512</name>
</gene>
<dbReference type="Proteomes" id="UP000004703">
    <property type="component" value="Chromosome"/>
</dbReference>
<evidence type="ECO:0000313" key="2">
    <source>
        <dbReference type="EMBL" id="EEE45223.1"/>
    </source>
</evidence>